<dbReference type="VEuPathDB" id="MicrosporidiaDB:AEWD_101760"/>
<protein>
    <submittedName>
        <fullName evidence="4">Uncharacterized protein</fullName>
    </submittedName>
</protein>
<dbReference type="VEuPathDB" id="MicrosporidiaDB:AEWR_101760"/>
<feature type="compositionally biased region" description="Basic and acidic residues" evidence="2">
    <location>
        <begin position="352"/>
        <end position="361"/>
    </location>
</feature>
<feature type="region of interest" description="Disordered" evidence="2">
    <location>
        <begin position="324"/>
        <end position="427"/>
    </location>
</feature>
<feature type="compositionally biased region" description="Basic residues" evidence="2">
    <location>
        <begin position="362"/>
        <end position="371"/>
    </location>
</feature>
<feature type="signal peptide" evidence="3">
    <location>
        <begin position="1"/>
        <end position="22"/>
    </location>
</feature>
<dbReference type="VEuPathDB" id="MicrosporidiaDB:M970_101760"/>
<dbReference type="EMBL" id="KC513624">
    <property type="protein sequence ID" value="AGE96574.1"/>
    <property type="molecule type" value="Genomic_DNA"/>
</dbReference>
<evidence type="ECO:0000313" key="4">
    <source>
        <dbReference type="EMBL" id="AGE96574.1"/>
    </source>
</evidence>
<feature type="compositionally biased region" description="Acidic residues" evidence="2">
    <location>
        <begin position="389"/>
        <end position="401"/>
    </location>
</feature>
<evidence type="ECO:0000256" key="1">
    <source>
        <dbReference type="ARBA" id="ARBA00009465"/>
    </source>
</evidence>
<proteinExistence type="inferred from homology"/>
<dbReference type="VEuPathDB" id="MicrosporidiaDB:ECU10_1810"/>
<dbReference type="Pfam" id="PF12376">
    <property type="entry name" value="DUF3654"/>
    <property type="match status" value="1"/>
</dbReference>
<organism evidence="4">
    <name type="scientific">Encephalitozoon cuniculi</name>
    <name type="common">Microsporidian parasite</name>
    <dbReference type="NCBI Taxonomy" id="6035"/>
    <lineage>
        <taxon>Eukaryota</taxon>
        <taxon>Fungi</taxon>
        <taxon>Fungi incertae sedis</taxon>
        <taxon>Microsporidia</taxon>
        <taxon>Unikaryonidae</taxon>
        <taxon>Encephalitozoon</taxon>
    </lineage>
</organism>
<evidence type="ECO:0000256" key="3">
    <source>
        <dbReference type="SAM" id="SignalP"/>
    </source>
</evidence>
<dbReference type="AlphaFoldDB" id="M1JM20"/>
<evidence type="ECO:0000256" key="2">
    <source>
        <dbReference type="SAM" id="MobiDB-lite"/>
    </source>
</evidence>
<feature type="compositionally biased region" description="Basic and acidic residues" evidence="2">
    <location>
        <begin position="379"/>
        <end position="388"/>
    </location>
</feature>
<sequence>MPRRTMSIWSLWVLDLVGILCTSRIEKIIEEVKKRYEKALSHELSGAELEIIRETVEEVVGLDTKVLIPFVFHGRRLVISPVTRHQDIEQGEREYVEKVVKMLPILVWNSITCIYVPGDSDWTIDLMNEIFKTTSFEGFDPVTLYKRTRGKCGMRFTDVVMRTFRHNIGMLNRFGQRLAQEAGAKIQEISSSLSDEEKRKEEKMLQIIKEYGESLCTKEKQEEIIKAQEIVCDACTYIWRRPEDRASFLIEAYSRYLHSKTVEVSKHGDIDEPLFDYVDHCSLVSTYEKYKSMDIVGELFLRVFLEGKDINDESVNDAVCGVREREEAEKMRGEEERRKKEEESLRNTLELLRMEEKEKSKGRGKKKKGGKKGSGEVTAKMEEEKKDSEEVEESAEAEVSLEEMAVGGARSKERSSKKKSRSKGHRYKVHKRVLRWTKSAERIKAELDEGSEEKWRNKSIEEIEEQKKVHDIIEVCVLLRSLDANRFFVSTNRYMKDGTERWKMVGVGIFEEGGEKKVGKVEVGLYRDKGEGSVIYHLMFKAMDTEKAGKGAGSSFGKGDDVDGLEEEGAGELSDMSGFEYPKGVRSEIVKGGDAFKIVYRNPKDTSEVLRSLTVLQKAEVL</sequence>
<reference evidence="4" key="1">
    <citation type="journal article" date="2013" name="Eukaryot. Cell">
        <title>Extremely Reduced Levels of Heterozygosity in the Vertebrate Pathogen Encephalitozoon cuniculi.</title>
        <authorList>
            <person name="Selman M."/>
            <person name="Sak B."/>
            <person name="Kvac M."/>
            <person name="Farinelli L."/>
            <person name="Weiss L.M."/>
            <person name="Corradi N."/>
        </authorList>
    </citation>
    <scope>NUCLEOTIDE SEQUENCE</scope>
</reference>
<feature type="compositionally biased region" description="Basic residues" evidence="2">
    <location>
        <begin position="415"/>
        <end position="427"/>
    </location>
</feature>
<feature type="chain" id="PRO_5004015247" evidence="3">
    <location>
        <begin position="23"/>
        <end position="622"/>
    </location>
</feature>
<dbReference type="Pfam" id="PF07753">
    <property type="entry name" value="DUF1609"/>
    <property type="match status" value="1"/>
</dbReference>
<dbReference type="VEuPathDB" id="MicrosporidiaDB:AEWR_060030"/>
<dbReference type="InterPro" id="IPR011667">
    <property type="entry name" value="UPF0329"/>
</dbReference>
<keyword evidence="3" id="KW-0732">Signal</keyword>
<comment type="similarity">
    <text evidence="1">Belongs to the UPF0329 family.</text>
</comment>
<name>M1JM20_ENCCN</name>
<dbReference type="InterPro" id="IPR022115">
    <property type="entry name" value="DUF3654"/>
</dbReference>
<feature type="compositionally biased region" description="Basic and acidic residues" evidence="2">
    <location>
        <begin position="324"/>
        <end position="345"/>
    </location>
</feature>
<dbReference type="VEuPathDB" id="MicrosporidiaDB:AEWD_061630"/>
<gene>
    <name evidence="4" type="ORF">ECU10_1810</name>
</gene>
<accession>M1JM20</accession>
<dbReference type="VEuPathDB" id="MicrosporidiaDB:AEWQ_101760"/>